<dbReference type="Proteomes" id="UP001343257">
    <property type="component" value="Unassembled WGS sequence"/>
</dbReference>
<name>A0ABU6PQB7_9BACL</name>
<dbReference type="InterPro" id="IPR025233">
    <property type="entry name" value="DUF4176"/>
</dbReference>
<gene>
    <name evidence="1" type="ORF">P9847_06815</name>
</gene>
<evidence type="ECO:0000313" key="2">
    <source>
        <dbReference type="Proteomes" id="UP001343257"/>
    </source>
</evidence>
<accession>A0ABU6PQB7</accession>
<sequence>MVEQTMEERELAKILLPLGSVVLLKGAQKKLMIYGRKQIQMESNTLYDYLGVVYPEGYIDPNYTFLFNHEDIDKIEFTGFSNDEEERFHKLLENVSIG</sequence>
<comment type="caution">
    <text evidence="1">The sequence shown here is derived from an EMBL/GenBank/DDBJ whole genome shotgun (WGS) entry which is preliminary data.</text>
</comment>
<dbReference type="EMBL" id="JARTLD010000015">
    <property type="protein sequence ID" value="MED5017017.1"/>
    <property type="molecule type" value="Genomic_DNA"/>
</dbReference>
<evidence type="ECO:0000313" key="1">
    <source>
        <dbReference type="EMBL" id="MED5017017.1"/>
    </source>
</evidence>
<keyword evidence="2" id="KW-1185">Reference proteome</keyword>
<dbReference type="RefSeq" id="WP_328276413.1">
    <property type="nucleotide sequence ID" value="NZ_JARTLD010000015.1"/>
</dbReference>
<organism evidence="1 2">
    <name type="scientific">Paenibacillus chibensis</name>
    <dbReference type="NCBI Taxonomy" id="59846"/>
    <lineage>
        <taxon>Bacteria</taxon>
        <taxon>Bacillati</taxon>
        <taxon>Bacillota</taxon>
        <taxon>Bacilli</taxon>
        <taxon>Bacillales</taxon>
        <taxon>Paenibacillaceae</taxon>
        <taxon>Paenibacillus</taxon>
    </lineage>
</organism>
<protein>
    <submittedName>
        <fullName evidence="1">DUF4176 domain-containing protein</fullName>
    </submittedName>
</protein>
<proteinExistence type="predicted"/>
<dbReference type="Pfam" id="PF13780">
    <property type="entry name" value="DUF4176"/>
    <property type="match status" value="1"/>
</dbReference>
<reference evidence="1 2" key="1">
    <citation type="submission" date="2023-03" db="EMBL/GenBank/DDBJ databases">
        <title>Bacillus Genome Sequencing.</title>
        <authorList>
            <person name="Dunlap C."/>
        </authorList>
    </citation>
    <scope>NUCLEOTIDE SEQUENCE [LARGE SCALE GENOMIC DNA]</scope>
    <source>
        <strain evidence="1 2">NRS-52</strain>
    </source>
</reference>